<dbReference type="SUPFAM" id="SSF56784">
    <property type="entry name" value="HAD-like"/>
    <property type="match status" value="1"/>
</dbReference>
<name>A0A671N1S0_9TELE</name>
<dbReference type="InterPro" id="IPR055261">
    <property type="entry name" value="PI_transfer_N"/>
</dbReference>
<dbReference type="InterPro" id="IPR036412">
    <property type="entry name" value="HAD-like_sf"/>
</dbReference>
<protein>
    <submittedName>
        <fullName evidence="8">Membrane-associated phosphatidylinositol transfer protein 2-like</fullName>
    </submittedName>
</protein>
<evidence type="ECO:0000256" key="6">
    <source>
        <dbReference type="SAM" id="MobiDB-lite"/>
    </source>
</evidence>
<dbReference type="FunFam" id="3.30.530.20:FF:000001">
    <property type="entry name" value="Phosphatidylinositol transfer protein membrane associated 2"/>
    <property type="match status" value="1"/>
</dbReference>
<dbReference type="Ensembl" id="ENSSANT00000042305.1">
    <property type="protein sequence ID" value="ENSSANP00000039754.1"/>
    <property type="gene ID" value="ENSSANG00000019075.1"/>
</dbReference>
<evidence type="ECO:0000256" key="2">
    <source>
        <dbReference type="ARBA" id="ARBA00010316"/>
    </source>
</evidence>
<dbReference type="Gene3D" id="3.30.530.20">
    <property type="match status" value="1"/>
</dbReference>
<gene>
    <name evidence="8" type="primary">LOC107654556</name>
</gene>
<dbReference type="Pfam" id="PF24695">
    <property type="entry name" value="PITM1-3"/>
    <property type="match status" value="1"/>
</dbReference>
<evidence type="ECO:0000256" key="4">
    <source>
        <dbReference type="ARBA" id="ARBA00022553"/>
    </source>
</evidence>
<feature type="region of interest" description="Disordered" evidence="6">
    <location>
        <begin position="265"/>
        <end position="338"/>
    </location>
</feature>
<evidence type="ECO:0000256" key="3">
    <source>
        <dbReference type="ARBA" id="ARBA00022481"/>
    </source>
</evidence>
<comment type="similarity">
    <text evidence="2">Belongs to the PtdIns transfer protein family. PI transfer class IIA subfamily.</text>
</comment>
<keyword evidence="9" id="KW-1185">Reference proteome</keyword>
<dbReference type="Pfam" id="PF02862">
    <property type="entry name" value="DDHD"/>
    <property type="match status" value="1"/>
</dbReference>
<dbReference type="GO" id="GO:0008526">
    <property type="term" value="F:phosphatidylinositol transfer activity"/>
    <property type="evidence" value="ECO:0007669"/>
    <property type="project" value="TreeGrafter"/>
</dbReference>
<dbReference type="GO" id="GO:0031210">
    <property type="term" value="F:phosphatidylcholine binding"/>
    <property type="evidence" value="ECO:0007669"/>
    <property type="project" value="TreeGrafter"/>
</dbReference>
<keyword evidence="3" id="KW-0488">Methylation</keyword>
<dbReference type="InterPro" id="IPR023393">
    <property type="entry name" value="START-like_dom_sf"/>
</dbReference>
<feature type="region of interest" description="Disordered" evidence="6">
    <location>
        <begin position="620"/>
        <end position="647"/>
    </location>
</feature>
<dbReference type="PANTHER" id="PTHR10658:SF84">
    <property type="entry name" value="MEMBRANE-ASSOCIATED PHOSPHATIDYLINOSITOL TRANSFER PROTEIN 2"/>
    <property type="match status" value="1"/>
</dbReference>
<feature type="compositionally biased region" description="Basic and acidic residues" evidence="6">
    <location>
        <begin position="629"/>
        <end position="643"/>
    </location>
</feature>
<feature type="compositionally biased region" description="Basic and acidic residues" evidence="6">
    <location>
        <begin position="1289"/>
        <end position="1299"/>
    </location>
</feature>
<evidence type="ECO:0000313" key="9">
    <source>
        <dbReference type="Proteomes" id="UP000472260"/>
    </source>
</evidence>
<evidence type="ECO:0000259" key="7">
    <source>
        <dbReference type="PROSITE" id="PS51043"/>
    </source>
</evidence>
<feature type="region of interest" description="Disordered" evidence="6">
    <location>
        <begin position="1265"/>
        <end position="1303"/>
    </location>
</feature>
<accession>A0A671N1S0</accession>
<proteinExistence type="inferred from homology"/>
<dbReference type="CDD" id="cd08889">
    <property type="entry name" value="SRPBCC_PITPNM1-2_like"/>
    <property type="match status" value="1"/>
</dbReference>
<dbReference type="FunFam" id="3.40.50.1000:FF:000173">
    <property type="entry name" value="Membrane-associated phosphatidylinositol transfer protein 2"/>
    <property type="match status" value="1"/>
</dbReference>
<dbReference type="InterPro" id="IPR031315">
    <property type="entry name" value="LNS2/PITP"/>
</dbReference>
<dbReference type="Gene3D" id="3.40.50.1000">
    <property type="entry name" value="HAD superfamily/HAD-like"/>
    <property type="match status" value="1"/>
</dbReference>
<dbReference type="Proteomes" id="UP000472260">
    <property type="component" value="Unassembled WGS sequence"/>
</dbReference>
<dbReference type="GO" id="GO:0005737">
    <property type="term" value="C:cytoplasm"/>
    <property type="evidence" value="ECO:0007669"/>
    <property type="project" value="TreeGrafter"/>
</dbReference>
<feature type="compositionally biased region" description="Low complexity" evidence="6">
    <location>
        <begin position="315"/>
        <end position="333"/>
    </location>
</feature>
<comment type="subcellular location">
    <subcellularLocation>
        <location evidence="1">Endomembrane system</location>
        <topology evidence="1">Peripheral membrane protein</topology>
    </subcellularLocation>
</comment>
<feature type="region of interest" description="Disordered" evidence="6">
    <location>
        <begin position="34"/>
        <end position="53"/>
    </location>
</feature>
<feature type="domain" description="DDHD" evidence="7">
    <location>
        <begin position="691"/>
        <end position="931"/>
    </location>
</feature>
<keyword evidence="4" id="KW-0597">Phosphoprotein</keyword>
<dbReference type="PRINTS" id="PR00391">
    <property type="entry name" value="PITRANSFER"/>
</dbReference>
<dbReference type="Pfam" id="PF24694">
    <property type="entry name" value="LNS2_PITM1-3"/>
    <property type="match status" value="1"/>
</dbReference>
<keyword evidence="5" id="KW-0106">Calcium</keyword>
<dbReference type="InterPro" id="IPR004177">
    <property type="entry name" value="DDHD_dom"/>
</dbReference>
<dbReference type="GO" id="GO:0035091">
    <property type="term" value="F:phosphatidylinositol binding"/>
    <property type="evidence" value="ECO:0007669"/>
    <property type="project" value="TreeGrafter"/>
</dbReference>
<dbReference type="GO" id="GO:0012505">
    <property type="term" value="C:endomembrane system"/>
    <property type="evidence" value="ECO:0007669"/>
    <property type="project" value="UniProtKB-SubCell"/>
</dbReference>
<dbReference type="InterPro" id="IPR023214">
    <property type="entry name" value="HAD_sf"/>
</dbReference>
<reference evidence="8" key="2">
    <citation type="submission" date="2025-09" db="UniProtKB">
        <authorList>
            <consortium name="Ensembl"/>
        </authorList>
    </citation>
    <scope>IDENTIFICATION</scope>
</reference>
<dbReference type="PROSITE" id="PS51043">
    <property type="entry name" value="DDHD"/>
    <property type="match status" value="1"/>
</dbReference>
<dbReference type="SMART" id="SM00775">
    <property type="entry name" value="LNS2"/>
    <property type="match status" value="1"/>
</dbReference>
<evidence type="ECO:0000313" key="8">
    <source>
        <dbReference type="Ensembl" id="ENSSANP00000039754.1"/>
    </source>
</evidence>
<dbReference type="SMART" id="SM01127">
    <property type="entry name" value="DDHD"/>
    <property type="match status" value="1"/>
</dbReference>
<dbReference type="PANTHER" id="PTHR10658">
    <property type="entry name" value="PHOSPHATIDYLINOSITOL TRANSFER PROTEIN"/>
    <property type="match status" value="1"/>
</dbReference>
<feature type="compositionally biased region" description="Low complexity" evidence="6">
    <location>
        <begin position="1265"/>
        <end position="1275"/>
    </location>
</feature>
<dbReference type="GO" id="GO:0046872">
    <property type="term" value="F:metal ion binding"/>
    <property type="evidence" value="ECO:0007669"/>
    <property type="project" value="InterPro"/>
</dbReference>
<organism evidence="8 9">
    <name type="scientific">Sinocyclocheilus anshuiensis</name>
    <dbReference type="NCBI Taxonomy" id="1608454"/>
    <lineage>
        <taxon>Eukaryota</taxon>
        <taxon>Metazoa</taxon>
        <taxon>Chordata</taxon>
        <taxon>Craniata</taxon>
        <taxon>Vertebrata</taxon>
        <taxon>Euteleostomi</taxon>
        <taxon>Actinopterygii</taxon>
        <taxon>Neopterygii</taxon>
        <taxon>Teleostei</taxon>
        <taxon>Ostariophysi</taxon>
        <taxon>Cypriniformes</taxon>
        <taxon>Cyprinidae</taxon>
        <taxon>Cyprininae</taxon>
        <taxon>Sinocyclocheilus</taxon>
    </lineage>
</organism>
<dbReference type="SUPFAM" id="SSF55961">
    <property type="entry name" value="Bet v1-like"/>
    <property type="match status" value="1"/>
</dbReference>
<evidence type="ECO:0000256" key="1">
    <source>
        <dbReference type="ARBA" id="ARBA00004184"/>
    </source>
</evidence>
<reference evidence="8" key="1">
    <citation type="submission" date="2025-08" db="UniProtKB">
        <authorList>
            <consortium name="Ensembl"/>
        </authorList>
    </citation>
    <scope>IDENTIFICATION</scope>
</reference>
<dbReference type="InterPro" id="IPR001666">
    <property type="entry name" value="PI_transfer"/>
</dbReference>
<sequence length="1323" mass="146886">MLIKEYRIPMPMSVEEYRIAQLYMIQKKSREESEGEGSGVEILENRPYRDGPGGSGQYTHKVYHIGQHIPSWFRSILPKAALRVEEESWNAYPYTRTRYTCPFVEKFSIDIETYYKPDTGCQNDVFNMSSAEKRQRDIDPIDIVNEFIAPHEYLAEEDPKLYKSYKTQRGPLSDNWIVEINNNPGKMPVMCAYKLCKVEFRYWGMQSKIERFIHDVGLRKVMVRAHRQAWCWQDEWYGLTMEDIRQLELETQLALAQKMAQYSCNEEGGENNGAVTSPEKEHEAKEAISSIEAEGTTRTMGDTLQARGELTKQWSTSSRSSHSSKRGGSPSRHSISEWRMQSIARDSEDSTDDEFFDAHEDFSDNEEIFAKDITKWSSNDLMDKIETAEAEEAQGTSSVSGSDCSSQQCLQPSKIHVLILVLHGGNILDTGSGDQNSKQGDVNTISSAFDAVMRVHYPAALGRIAIRPVPCPAVCVEAFSLVSNLSPYSYDEGCLSNSQDHIPLAALPLLATSAPQYQDAVATVIVRANQVYGDFIKSLEGATFTGQVCLIGDCVGGILGFDALCSSNVTTVSDSQNSSRRGSIVSVQDNDLLSPGIIINSSHCSGSGLTLEGSRHLSRSNIDIPRSSGPDDPKKQMPRKRSDSSTYELDTIKQHQAFLTSLHSSVLRNDPGSRRSSSSTMLEGGGALGKFDFEVSDFFLFGSPLGLVLALRKTVVPSLAVAHLRPACQQVYNLFHPADPSASRLEPLLENRFHLMPPFSVPRYQRFPLGDGQSALLVETIQSNPHLLLESVSCAAQRCQDGISETSIPVPVLNWQAMPAPAESDAMQSHSIMFADHSNPSSPASVPAFRGARRASETSIASQVSGLVDSYTASNIANIAARWWGTKRIDFALYCPDALTAFPTVALPHLFHASYWESTDAVSFLLRQVMRHENSSILELDGKEVSEFTPSKPREKWIRKRTHVKIRNVTANHRVNDAVFTEDGNQVVTGRFMYGPLDMVTLTGEKVDIHIMTQPPSGEWVYFSTELTNSSGRVFYTIPENKRLSIGVYPVKMVVRGDHTSADSYLTVLPRGTEFVVFSIDGSFAASVSIMGSDPKVRAGAVDVVRHWQDLGYLIVYVTGRPDMQKQRVVAWLSQHNFPHGIVSFCDGLVHDPLRHKANFLKSLITEAHMKIFAAYGSTKDISVYTSLGLPPSQIYIVGRPTKKMQHQCQFIADGYASHLSQLEYNQRSRPAKTGSTRMVLRKGSFGLGGSGDFLRKRNHLLRTISSQPTSSTPPVQIGRPERAQSQSECDRERAERAQRSMSIAAGCWGRTSRLEGGALSPK</sequence>
<dbReference type="GO" id="GO:0008525">
    <property type="term" value="F:phosphatidylcholine transporter activity"/>
    <property type="evidence" value="ECO:0007669"/>
    <property type="project" value="TreeGrafter"/>
</dbReference>
<dbReference type="Pfam" id="PF02121">
    <property type="entry name" value="IP_trans"/>
    <property type="match status" value="1"/>
</dbReference>
<evidence type="ECO:0000256" key="5">
    <source>
        <dbReference type="ARBA" id="ARBA00022837"/>
    </source>
</evidence>